<dbReference type="InterPro" id="IPR041698">
    <property type="entry name" value="Methyltransf_25"/>
</dbReference>
<gene>
    <name evidence="2" type="primary">prmA_2</name>
    <name evidence="2" type="ORF">MBCUT_09730</name>
</gene>
<evidence type="ECO:0000313" key="3">
    <source>
        <dbReference type="Proteomes" id="UP000077275"/>
    </source>
</evidence>
<comment type="caution">
    <text evidence="2">The sequence shown here is derived from an EMBL/GenBank/DDBJ whole genome shotgun (WGS) entry which is preliminary data.</text>
</comment>
<keyword evidence="2" id="KW-0689">Ribosomal protein</keyword>
<dbReference type="GO" id="GO:0032259">
    <property type="term" value="P:methylation"/>
    <property type="evidence" value="ECO:0007669"/>
    <property type="project" value="UniProtKB-KW"/>
</dbReference>
<proteinExistence type="predicted"/>
<keyword evidence="2" id="KW-0687">Ribonucleoprotein</keyword>
<dbReference type="InterPro" id="IPR025799">
    <property type="entry name" value="Arg_MeTrfase"/>
</dbReference>
<dbReference type="PANTHER" id="PTHR11006">
    <property type="entry name" value="PROTEIN ARGININE N-METHYLTRANSFERASE"/>
    <property type="match status" value="1"/>
</dbReference>
<evidence type="ECO:0000313" key="2">
    <source>
        <dbReference type="EMBL" id="KZX16237.1"/>
    </source>
</evidence>
<dbReference type="PANTHER" id="PTHR11006:SF53">
    <property type="entry name" value="PROTEIN ARGININE N-METHYLTRANSFERASE 3"/>
    <property type="match status" value="1"/>
</dbReference>
<dbReference type="GO" id="GO:0016274">
    <property type="term" value="F:protein-arginine N-methyltransferase activity"/>
    <property type="evidence" value="ECO:0007669"/>
    <property type="project" value="InterPro"/>
</dbReference>
<dbReference type="Gene3D" id="3.40.50.150">
    <property type="entry name" value="Vaccinia Virus protein VP39"/>
    <property type="match status" value="1"/>
</dbReference>
<dbReference type="Proteomes" id="UP000077275">
    <property type="component" value="Unassembled WGS sequence"/>
</dbReference>
<keyword evidence="2" id="KW-0808">Transferase</keyword>
<sequence length="335" mass="38915">MQLRKWTYISPYHSNLIKDTNRLAVFHEGIKDYYYNIKKENLGYTKNQNKKSKSYSKKLDNIVYDLGTGSGILAYFASKYFKSVIAIDKDSKIIECAKKSFVDIKNITFISQDALKYEFKKKADLVICEMLDTALIEEEEVLVLNRLQDYIKEDGKVIPQGIINIAEPVHMENDKIHYEDVEHGSNFDKDDNDCDDVEHGSNFDKYVNDFDNIKYKLDDNKNDNYHVLGKSVEFSSFDFLDYINPNFKTVINFKIDNFSEKNENKYEKFINGIKITTFTKINEDIICGPTPMLNPPLFIPLETHKNMELINKDEISIELQYIMGGGLETIKAKII</sequence>
<keyword evidence="2" id="KW-0489">Methyltransferase</keyword>
<dbReference type="RefSeq" id="WP_067259561.1">
    <property type="nucleotide sequence ID" value="NZ_LWMW01000097.1"/>
</dbReference>
<name>A0A166CRC0_9EURY</name>
<dbReference type="SUPFAM" id="SSF53335">
    <property type="entry name" value="S-adenosyl-L-methionine-dependent methyltransferases"/>
    <property type="match status" value="1"/>
</dbReference>
<evidence type="ECO:0000259" key="1">
    <source>
        <dbReference type="Pfam" id="PF13649"/>
    </source>
</evidence>
<dbReference type="AlphaFoldDB" id="A0A166CRC0"/>
<accession>A0A166CRC0</accession>
<dbReference type="GO" id="GO:0005840">
    <property type="term" value="C:ribosome"/>
    <property type="evidence" value="ECO:0007669"/>
    <property type="project" value="UniProtKB-KW"/>
</dbReference>
<dbReference type="OrthoDB" id="106720at2157"/>
<dbReference type="CDD" id="cd02440">
    <property type="entry name" value="AdoMet_MTases"/>
    <property type="match status" value="1"/>
</dbReference>
<feature type="domain" description="Methyltransferase" evidence="1">
    <location>
        <begin position="63"/>
        <end position="155"/>
    </location>
</feature>
<reference evidence="2 3" key="1">
    <citation type="submission" date="2016-04" db="EMBL/GenBank/DDBJ databases">
        <title>Genome sequence of Methanobrevibacter cuticularis DSM 11139.</title>
        <authorList>
            <person name="Poehlein A."/>
            <person name="Seedorf H."/>
            <person name="Daniel R."/>
        </authorList>
    </citation>
    <scope>NUCLEOTIDE SEQUENCE [LARGE SCALE GENOMIC DNA]</scope>
    <source>
        <strain evidence="2 3">DSM 11139</strain>
    </source>
</reference>
<dbReference type="Pfam" id="PF13649">
    <property type="entry name" value="Methyltransf_25"/>
    <property type="match status" value="1"/>
</dbReference>
<dbReference type="GO" id="GO:0042054">
    <property type="term" value="F:histone methyltransferase activity"/>
    <property type="evidence" value="ECO:0007669"/>
    <property type="project" value="TreeGrafter"/>
</dbReference>
<dbReference type="EMBL" id="LWMW01000097">
    <property type="protein sequence ID" value="KZX16237.1"/>
    <property type="molecule type" value="Genomic_DNA"/>
</dbReference>
<organism evidence="2 3">
    <name type="scientific">Methanobrevibacter cuticularis</name>
    <dbReference type="NCBI Taxonomy" id="47311"/>
    <lineage>
        <taxon>Archaea</taxon>
        <taxon>Methanobacteriati</taxon>
        <taxon>Methanobacteriota</taxon>
        <taxon>Methanomada group</taxon>
        <taxon>Methanobacteria</taxon>
        <taxon>Methanobacteriales</taxon>
        <taxon>Methanobacteriaceae</taxon>
        <taxon>Methanobrevibacter</taxon>
    </lineage>
</organism>
<dbReference type="InterPro" id="IPR029063">
    <property type="entry name" value="SAM-dependent_MTases_sf"/>
</dbReference>
<protein>
    <submittedName>
        <fullName evidence="2">Ribosomal protein L11 methyltransferase</fullName>
    </submittedName>
</protein>
<dbReference type="STRING" id="47311.MBCUT_09730"/>
<dbReference type="PATRIC" id="fig|47311.3.peg.1075"/>
<keyword evidence="3" id="KW-1185">Reference proteome</keyword>